<organism evidence="5 6">
    <name type="scientific">Mycoplasmoides fastidiosum</name>
    <dbReference type="NCBI Taxonomy" id="92758"/>
    <lineage>
        <taxon>Bacteria</taxon>
        <taxon>Bacillati</taxon>
        <taxon>Mycoplasmatota</taxon>
        <taxon>Mycoplasmoidales</taxon>
        <taxon>Mycoplasmoidaceae</taxon>
        <taxon>Mycoplasmoides</taxon>
    </lineage>
</organism>
<dbReference type="CDD" id="cd00392">
    <property type="entry name" value="Ribosomal_L13"/>
    <property type="match status" value="1"/>
</dbReference>
<dbReference type="PIRSF" id="PIRSF002181">
    <property type="entry name" value="Ribosomal_L13"/>
    <property type="match status" value="1"/>
</dbReference>
<dbReference type="EMBL" id="JAUSWO010000001">
    <property type="protein sequence ID" value="MDQ0513935.1"/>
    <property type="molecule type" value="Genomic_DNA"/>
</dbReference>
<dbReference type="PANTHER" id="PTHR11545">
    <property type="entry name" value="RIBOSOMAL PROTEIN L13"/>
    <property type="match status" value="1"/>
</dbReference>
<keyword evidence="3 4" id="KW-0687">Ribonucleoprotein</keyword>
<evidence type="ECO:0000256" key="4">
    <source>
        <dbReference type="HAMAP-Rule" id="MF_01366"/>
    </source>
</evidence>
<name>A0ABU0LZ07_9BACT</name>
<comment type="subunit">
    <text evidence="4">Part of the 50S ribosomal subunit.</text>
</comment>
<proteinExistence type="inferred from homology"/>
<dbReference type="InterPro" id="IPR005822">
    <property type="entry name" value="Ribosomal_uL13"/>
</dbReference>
<accession>A0ABU0LZ07</accession>
<dbReference type="Pfam" id="PF00572">
    <property type="entry name" value="Ribosomal_L13"/>
    <property type="match status" value="1"/>
</dbReference>
<comment type="function">
    <text evidence="4">This protein is one of the early assembly proteins of the 50S ribosomal subunit, although it is not seen to bind rRNA by itself. It is important during the early stages of 50S assembly.</text>
</comment>
<keyword evidence="2 4" id="KW-0689">Ribosomal protein</keyword>
<dbReference type="NCBIfam" id="TIGR01066">
    <property type="entry name" value="rplM_bact"/>
    <property type="match status" value="1"/>
</dbReference>
<evidence type="ECO:0000313" key="5">
    <source>
        <dbReference type="EMBL" id="MDQ0513935.1"/>
    </source>
</evidence>
<sequence length="149" mass="17252">MKTTMLTKEQALKRRKWYVIDAKDQILGRLSVEVANLLRGKNRPDFTPNQDCGDFVIVINAGQIRLSGNKAENERWYRHSGYVGGLKSRTGKEMIEKKPVEFIRKAVKGMLPKNNSLSLQLMHKLFVYENDNHKHQAQEPIIYRLNGQN</sequence>
<evidence type="ECO:0000256" key="1">
    <source>
        <dbReference type="ARBA" id="ARBA00006227"/>
    </source>
</evidence>
<dbReference type="InterPro" id="IPR005823">
    <property type="entry name" value="Ribosomal_uL13_bac-type"/>
</dbReference>
<evidence type="ECO:0000313" key="6">
    <source>
        <dbReference type="Proteomes" id="UP001240643"/>
    </source>
</evidence>
<comment type="caution">
    <text evidence="5">The sequence shown here is derived from an EMBL/GenBank/DDBJ whole genome shotgun (WGS) entry which is preliminary data.</text>
</comment>
<reference evidence="5" key="1">
    <citation type="submission" date="2023-07" db="EMBL/GenBank/DDBJ databases">
        <title>Genomic Encyclopedia of Type Strains, Phase IV (KMG-IV): sequencing the most valuable type-strain genomes for metagenomic binning, comparative biology and taxonomic classification.</title>
        <authorList>
            <person name="Goeker M."/>
        </authorList>
    </citation>
    <scope>NUCLEOTIDE SEQUENCE [LARGE SCALE GENOMIC DNA]</scope>
    <source>
        <strain evidence="5">DSM 21204</strain>
    </source>
</reference>
<dbReference type="InterPro" id="IPR036899">
    <property type="entry name" value="Ribosomal_uL13_sf"/>
</dbReference>
<dbReference type="Proteomes" id="UP001240643">
    <property type="component" value="Unassembled WGS sequence"/>
</dbReference>
<dbReference type="SUPFAM" id="SSF52161">
    <property type="entry name" value="Ribosomal protein L13"/>
    <property type="match status" value="1"/>
</dbReference>
<dbReference type="GO" id="GO:0005840">
    <property type="term" value="C:ribosome"/>
    <property type="evidence" value="ECO:0007669"/>
    <property type="project" value="UniProtKB-KW"/>
</dbReference>
<dbReference type="PANTHER" id="PTHR11545:SF2">
    <property type="entry name" value="LARGE RIBOSOMAL SUBUNIT PROTEIN UL13M"/>
    <property type="match status" value="1"/>
</dbReference>
<gene>
    <name evidence="4" type="primary">rplM</name>
    <name evidence="5" type="ORF">J2Z62_000373</name>
</gene>
<comment type="similarity">
    <text evidence="1 4">Belongs to the universal ribosomal protein uL13 family.</text>
</comment>
<keyword evidence="6" id="KW-1185">Reference proteome</keyword>
<dbReference type="HAMAP" id="MF_01366">
    <property type="entry name" value="Ribosomal_uL13"/>
    <property type="match status" value="1"/>
</dbReference>
<protein>
    <recommendedName>
        <fullName evidence="4">Large ribosomal subunit protein uL13</fullName>
    </recommendedName>
</protein>
<evidence type="ECO:0000256" key="2">
    <source>
        <dbReference type="ARBA" id="ARBA00022980"/>
    </source>
</evidence>
<dbReference type="Gene3D" id="3.90.1180.10">
    <property type="entry name" value="Ribosomal protein L13"/>
    <property type="match status" value="1"/>
</dbReference>
<evidence type="ECO:0000256" key="3">
    <source>
        <dbReference type="ARBA" id="ARBA00023274"/>
    </source>
</evidence>